<dbReference type="Pfam" id="PF04616">
    <property type="entry name" value="Glyco_hydro_43"/>
    <property type="match status" value="2"/>
</dbReference>
<dbReference type="InterPro" id="IPR050727">
    <property type="entry name" value="GH43_arabinanases"/>
</dbReference>
<comment type="pathway">
    <text evidence="1">Glycan metabolism; L-arabinan degradation.</text>
</comment>
<dbReference type="Proteomes" id="UP001589774">
    <property type="component" value="Unassembled WGS sequence"/>
</dbReference>
<comment type="caution">
    <text evidence="5">The sequence shown here is derived from an EMBL/GenBank/DDBJ whole genome shotgun (WGS) entry which is preliminary data.</text>
</comment>
<organism evidence="5 6">
    <name type="scientific">Olivibacter oleidegradans</name>
    <dbReference type="NCBI Taxonomy" id="760123"/>
    <lineage>
        <taxon>Bacteria</taxon>
        <taxon>Pseudomonadati</taxon>
        <taxon>Bacteroidota</taxon>
        <taxon>Sphingobacteriia</taxon>
        <taxon>Sphingobacteriales</taxon>
        <taxon>Sphingobacteriaceae</taxon>
        <taxon>Olivibacter</taxon>
    </lineage>
</organism>
<dbReference type="PANTHER" id="PTHR43301:SF3">
    <property type="entry name" value="ARABINAN ENDO-1,5-ALPHA-L-ARABINOSIDASE A-RELATED"/>
    <property type="match status" value="1"/>
</dbReference>
<dbReference type="CDD" id="cd08999">
    <property type="entry name" value="GH43_ABN-like"/>
    <property type="match status" value="1"/>
</dbReference>
<evidence type="ECO:0000313" key="5">
    <source>
        <dbReference type="EMBL" id="MFC0316673.1"/>
    </source>
</evidence>
<comment type="similarity">
    <text evidence="2">Belongs to the glycosyl hydrolase 43 family.</text>
</comment>
<dbReference type="InterPro" id="IPR006710">
    <property type="entry name" value="Glyco_hydro_43"/>
</dbReference>
<evidence type="ECO:0000313" key="6">
    <source>
        <dbReference type="Proteomes" id="UP001589774"/>
    </source>
</evidence>
<evidence type="ECO:0000256" key="3">
    <source>
        <dbReference type="ARBA" id="ARBA00022801"/>
    </source>
</evidence>
<dbReference type="EMBL" id="JBHLWO010000001">
    <property type="protein sequence ID" value="MFC0316673.1"/>
    <property type="molecule type" value="Genomic_DNA"/>
</dbReference>
<proteinExistence type="inferred from homology"/>
<name>A0ABV6HCQ5_9SPHI</name>
<accession>A0ABV6HCQ5</accession>
<keyword evidence="3" id="KW-0378">Hydrolase</keyword>
<protein>
    <submittedName>
        <fullName evidence="5">Family 43 glycosylhydrolase</fullName>
    </submittedName>
</protein>
<keyword evidence="4" id="KW-0326">Glycosidase</keyword>
<dbReference type="Gene3D" id="2.115.10.20">
    <property type="entry name" value="Glycosyl hydrolase domain, family 43"/>
    <property type="match status" value="2"/>
</dbReference>
<dbReference type="InterPro" id="IPR023296">
    <property type="entry name" value="Glyco_hydro_beta-prop_sf"/>
</dbReference>
<evidence type="ECO:0000256" key="4">
    <source>
        <dbReference type="ARBA" id="ARBA00023295"/>
    </source>
</evidence>
<gene>
    <name evidence="5" type="ORF">ACFFI0_00080</name>
</gene>
<dbReference type="SUPFAM" id="SSF75005">
    <property type="entry name" value="Arabinanase/levansucrase/invertase"/>
    <property type="match status" value="2"/>
</dbReference>
<dbReference type="CDD" id="cd08991">
    <property type="entry name" value="GH43_HoAraf43-like"/>
    <property type="match status" value="1"/>
</dbReference>
<sequence length="620" mass="70271">MRRFIFSILSILFIHYSFGQAIKNPIINKDFPDPTIIYTEGFYYAYATNSNIDDKLAHIQVARSKDLQNWTILGDALPEKPSWADRDFWAPHVLFDSAINQFVLFYSGESGNGKCLGVAYAKHPAGPFKDSGKPLLCGEGFVNIDPMAFIDPKTKKKLLYWGSGHAPIKVQEMTDDWSAFREGSKSIDVMHPEQEAQYDKLIEGAWVDYHQGYYYLYYSGDNCCGPQASYAVMIARARNPFGPFERLGSNNHSNRSVLLEKDSLWLAPGHNSIFRDPKGNIFIAYHAIPINPNTGKPDGYGRVALIKRIHYREGWPKIEDASTHSAPLTLADPHIFYDNGTYYLYGTGAPDGFQVYSSVDLENWTGPVGRDRNGYALHKDHTFGTMGFWAPQVFKYKNRFYMAYTANEQIAIASSDSPLGPFTQDTKRALNGPTKQIDPFIFFDKNKAYLYFVRLHDGNRIYCAELSNDLSQIKEETASECLRADEPWENTSDARWPVTEGPTVIKHAGLYYLLYSANDFRNPDYAVGYATSSHPMGPWKKHRGNPIISRRLIGEDGTGHGDLIQDKQGNLHYVFHTHFKNEQVAPRKTAFIDLKFEHSGNPPILQVDSNSFRFLTVGIK</sequence>
<keyword evidence="6" id="KW-1185">Reference proteome</keyword>
<dbReference type="RefSeq" id="WP_242627383.1">
    <property type="nucleotide sequence ID" value="NZ_JBHLWO010000001.1"/>
</dbReference>
<evidence type="ECO:0000256" key="2">
    <source>
        <dbReference type="ARBA" id="ARBA00009865"/>
    </source>
</evidence>
<reference evidence="5 6" key="1">
    <citation type="submission" date="2024-09" db="EMBL/GenBank/DDBJ databases">
        <authorList>
            <person name="Sun Q."/>
            <person name="Mori K."/>
        </authorList>
    </citation>
    <scope>NUCLEOTIDE SEQUENCE [LARGE SCALE GENOMIC DNA]</scope>
    <source>
        <strain evidence="5 6">CCM 7765</strain>
    </source>
</reference>
<evidence type="ECO:0000256" key="1">
    <source>
        <dbReference type="ARBA" id="ARBA00004834"/>
    </source>
</evidence>
<dbReference type="PANTHER" id="PTHR43301">
    <property type="entry name" value="ARABINAN ENDO-1,5-ALPHA-L-ARABINOSIDASE"/>
    <property type="match status" value="1"/>
</dbReference>